<feature type="compositionally biased region" description="Basic residues" evidence="1">
    <location>
        <begin position="78"/>
        <end position="89"/>
    </location>
</feature>
<protein>
    <submittedName>
        <fullName evidence="3">Uncharacterized protein</fullName>
    </submittedName>
</protein>
<feature type="transmembrane region" description="Helical" evidence="2">
    <location>
        <begin position="95"/>
        <end position="115"/>
    </location>
</feature>
<reference evidence="3" key="1">
    <citation type="journal article" date="2012" name="Appl. Environ. Microbiol.">
        <title>Salivaricin D, a Novel Intrinsically Trypsin-Resistant Lantibiotic from Streptococcus salivarius 5M6c Isolated from a Healthy Infant.</title>
        <authorList>
            <person name="Birri D.J."/>
            <person name="Brede D.A."/>
            <person name="Nes I.F."/>
        </authorList>
    </citation>
    <scope>NUCLEOTIDE SEQUENCE</scope>
    <source>
        <strain evidence="3">5M6c</strain>
    </source>
</reference>
<dbReference type="AlphaFoldDB" id="H2D726"/>
<feature type="region of interest" description="Disordered" evidence="1">
    <location>
        <begin position="227"/>
        <end position="270"/>
    </location>
</feature>
<keyword evidence="2" id="KW-1133">Transmembrane helix</keyword>
<keyword evidence="2" id="KW-0812">Transmembrane</keyword>
<evidence type="ECO:0000313" key="3">
    <source>
        <dbReference type="EMBL" id="AEX55131.1"/>
    </source>
</evidence>
<feature type="compositionally biased region" description="Polar residues" evidence="1">
    <location>
        <begin position="257"/>
        <end position="270"/>
    </location>
</feature>
<feature type="compositionally biased region" description="Basic and acidic residues" evidence="1">
    <location>
        <begin position="120"/>
        <end position="138"/>
    </location>
</feature>
<accession>H2D726</accession>
<organism evidence="3">
    <name type="scientific">Streptococcus salivarius</name>
    <dbReference type="NCBI Taxonomy" id="1304"/>
    <lineage>
        <taxon>Bacteria</taxon>
        <taxon>Bacillati</taxon>
        <taxon>Bacillota</taxon>
        <taxon>Bacilli</taxon>
        <taxon>Lactobacillales</taxon>
        <taxon>Streptococcaceae</taxon>
        <taxon>Streptococcus</taxon>
    </lineage>
</organism>
<name>H2D726_STRSL</name>
<evidence type="ECO:0000256" key="2">
    <source>
        <dbReference type="SAM" id="Phobius"/>
    </source>
</evidence>
<dbReference type="EMBL" id="JN564797">
    <property type="protein sequence ID" value="AEX55131.1"/>
    <property type="molecule type" value="Genomic_DNA"/>
</dbReference>
<proteinExistence type="predicted"/>
<feature type="region of interest" description="Disordered" evidence="1">
    <location>
        <begin position="16"/>
        <end position="89"/>
    </location>
</feature>
<evidence type="ECO:0000256" key="1">
    <source>
        <dbReference type="SAM" id="MobiDB-lite"/>
    </source>
</evidence>
<feature type="compositionally biased region" description="Basic and acidic residues" evidence="1">
    <location>
        <begin position="17"/>
        <end position="31"/>
    </location>
</feature>
<sequence>MSKLFDENFFDTEDLVEDKKKNSSRTSDKNKAIQVTDSQVSCEKEDVTNDIDLGLEDKHNPEEGSQEDEVMDNSKSNSKPKSKTKLSKTMKKKRWPIYTGVGVLVFIGVSAFIIGGPSGTHKETKKNVKTEQTHKTKATDKKDSHDVLTDKEYKANKETLAAANIGLYVNQDNKLVGTLTFVEGEGKTVVEVQEYSQRTGAIYYKDKDGAVKTYSKDEVETLLKKLKAQEASNDSSPTGQSKGVKKSGAKESKTETFHTPSSNNGVVDNG</sequence>
<feature type="compositionally biased region" description="Polar residues" evidence="1">
    <location>
        <begin position="230"/>
        <end position="241"/>
    </location>
</feature>
<feature type="region of interest" description="Disordered" evidence="1">
    <location>
        <begin position="119"/>
        <end position="138"/>
    </location>
</feature>
<keyword evidence="2" id="KW-0472">Membrane</keyword>